<evidence type="ECO:0000256" key="1">
    <source>
        <dbReference type="SAM" id="MobiDB-lite"/>
    </source>
</evidence>
<dbReference type="Gramene" id="CDY31527">
    <property type="protein sequence ID" value="CDY31527"/>
    <property type="gene ID" value="GSBRNA2T00047840001"/>
</dbReference>
<sequence length="107" mass="11479">MLKVSFIIVLMLAVRIVSTENVSPAPSPVEYYHISPSPSPSPEAGDVNHNNVSGMEGEKSSGGGKKAGIAFGVIAAASIVCVGGYMLKKRRDNIRRSRYEYAATEFF</sequence>
<dbReference type="AlphaFoldDB" id="A0A078H236"/>
<keyword evidence="2" id="KW-0812">Transmembrane</keyword>
<evidence type="ECO:0000313" key="4">
    <source>
        <dbReference type="EMBL" id="CAF2336547.1"/>
    </source>
</evidence>
<protein>
    <submittedName>
        <fullName evidence="4">(rape) hypothetical protein</fullName>
    </submittedName>
    <submittedName>
        <fullName evidence="5">BnaA10g13440D protein</fullName>
    </submittedName>
</protein>
<feature type="chain" id="PRO_5040561552" evidence="3">
    <location>
        <begin position="20"/>
        <end position="107"/>
    </location>
</feature>
<dbReference type="EMBL" id="HG994364">
    <property type="protein sequence ID" value="CAF2336547.1"/>
    <property type="molecule type" value="Genomic_DNA"/>
</dbReference>
<dbReference type="EMBL" id="LK032274">
    <property type="protein sequence ID" value="CDY31527.1"/>
    <property type="molecule type" value="Genomic_DNA"/>
</dbReference>
<accession>A0A078H236</accession>
<name>A0A078H236_BRANA</name>
<keyword evidence="2" id="KW-0472">Membrane</keyword>
<organism evidence="5 6">
    <name type="scientific">Brassica napus</name>
    <name type="common">Rape</name>
    <dbReference type="NCBI Taxonomy" id="3708"/>
    <lineage>
        <taxon>Eukaryota</taxon>
        <taxon>Viridiplantae</taxon>
        <taxon>Streptophyta</taxon>
        <taxon>Embryophyta</taxon>
        <taxon>Tracheophyta</taxon>
        <taxon>Spermatophyta</taxon>
        <taxon>Magnoliopsida</taxon>
        <taxon>eudicotyledons</taxon>
        <taxon>Gunneridae</taxon>
        <taxon>Pentapetalae</taxon>
        <taxon>rosids</taxon>
        <taxon>malvids</taxon>
        <taxon>Brassicales</taxon>
        <taxon>Brassicaceae</taxon>
        <taxon>Brassiceae</taxon>
        <taxon>Brassica</taxon>
    </lineage>
</organism>
<evidence type="ECO:0000313" key="5">
    <source>
        <dbReference type="EMBL" id="CDY31527.1"/>
    </source>
</evidence>
<dbReference type="PANTHER" id="PTHR36721:SF8">
    <property type="entry name" value="EARLY NODULIN-20-LIKE"/>
    <property type="match status" value="1"/>
</dbReference>
<dbReference type="OMA" id="YYHISPS"/>
<feature type="region of interest" description="Disordered" evidence="1">
    <location>
        <begin position="31"/>
        <end position="64"/>
    </location>
</feature>
<evidence type="ECO:0000313" key="6">
    <source>
        <dbReference type="Proteomes" id="UP000028999"/>
    </source>
</evidence>
<reference evidence="4" key="3">
    <citation type="submission" date="2021-01" db="EMBL/GenBank/DDBJ databases">
        <authorList>
            <consortium name="Genoscope - CEA"/>
            <person name="William W."/>
        </authorList>
    </citation>
    <scope>NUCLEOTIDE SEQUENCE</scope>
</reference>
<dbReference type="Proteomes" id="UP000028999">
    <property type="component" value="Unassembled WGS sequence"/>
</dbReference>
<dbReference type="PaxDb" id="3708-A0A078H236"/>
<proteinExistence type="predicted"/>
<evidence type="ECO:0000256" key="2">
    <source>
        <dbReference type="SAM" id="Phobius"/>
    </source>
</evidence>
<reference evidence="5 6" key="1">
    <citation type="journal article" date="2014" name="Science">
        <title>Plant genetics. Early allopolyploid evolution in the post-Neolithic Brassica napus oilseed genome.</title>
        <authorList>
            <person name="Chalhoub B."/>
            <person name="Denoeud F."/>
            <person name="Liu S."/>
            <person name="Parkin I.A."/>
            <person name="Tang H."/>
            <person name="Wang X."/>
            <person name="Chiquet J."/>
            <person name="Belcram H."/>
            <person name="Tong C."/>
            <person name="Samans B."/>
            <person name="Correa M."/>
            <person name="Da Silva C."/>
            <person name="Just J."/>
            <person name="Falentin C."/>
            <person name="Koh C.S."/>
            <person name="Le Clainche I."/>
            <person name="Bernard M."/>
            <person name="Bento P."/>
            <person name="Noel B."/>
            <person name="Labadie K."/>
            <person name="Alberti A."/>
            <person name="Charles M."/>
            <person name="Arnaud D."/>
            <person name="Guo H."/>
            <person name="Daviaud C."/>
            <person name="Alamery S."/>
            <person name="Jabbari K."/>
            <person name="Zhao M."/>
            <person name="Edger P.P."/>
            <person name="Chelaifa H."/>
            <person name="Tack D."/>
            <person name="Lassalle G."/>
            <person name="Mestiri I."/>
            <person name="Schnel N."/>
            <person name="Le Paslier M.C."/>
            <person name="Fan G."/>
            <person name="Renault V."/>
            <person name="Bayer P.E."/>
            <person name="Golicz A.A."/>
            <person name="Manoli S."/>
            <person name="Lee T.H."/>
            <person name="Thi V.H."/>
            <person name="Chalabi S."/>
            <person name="Hu Q."/>
            <person name="Fan C."/>
            <person name="Tollenaere R."/>
            <person name="Lu Y."/>
            <person name="Battail C."/>
            <person name="Shen J."/>
            <person name="Sidebottom C.H."/>
            <person name="Wang X."/>
            <person name="Canaguier A."/>
            <person name="Chauveau A."/>
            <person name="Berard A."/>
            <person name="Deniot G."/>
            <person name="Guan M."/>
            <person name="Liu Z."/>
            <person name="Sun F."/>
            <person name="Lim Y.P."/>
            <person name="Lyons E."/>
            <person name="Town C.D."/>
            <person name="Bancroft I."/>
            <person name="Wang X."/>
            <person name="Meng J."/>
            <person name="Ma J."/>
            <person name="Pires J.C."/>
            <person name="King G.J."/>
            <person name="Brunel D."/>
            <person name="Delourme R."/>
            <person name="Renard M."/>
            <person name="Aury J.M."/>
            <person name="Adams K.L."/>
            <person name="Batley J."/>
            <person name="Snowdon R.J."/>
            <person name="Tost J."/>
            <person name="Edwards D."/>
            <person name="Zhou Y."/>
            <person name="Hua W."/>
            <person name="Sharpe A.G."/>
            <person name="Paterson A.H."/>
            <person name="Guan C."/>
            <person name="Wincker P."/>
        </authorList>
    </citation>
    <scope>NUCLEOTIDE SEQUENCE [LARGE SCALE GENOMIC DNA]</scope>
    <source>
        <strain evidence="6">cv. Darmor-bzh</strain>
    </source>
</reference>
<feature type="transmembrane region" description="Helical" evidence="2">
    <location>
        <begin position="67"/>
        <end position="87"/>
    </location>
</feature>
<keyword evidence="3" id="KW-0732">Signal</keyword>
<dbReference type="Proteomes" id="UP001295469">
    <property type="component" value="Chromosome A10"/>
</dbReference>
<keyword evidence="2" id="KW-1133">Transmembrane helix</keyword>
<evidence type="ECO:0000256" key="3">
    <source>
        <dbReference type="SAM" id="SignalP"/>
    </source>
</evidence>
<gene>
    <name evidence="5" type="primary">BnaA10g13440D</name>
    <name evidence="4" type="ORF">DARMORV10_A10P17820.1</name>
    <name evidence="5" type="ORF">GSBRNA2T00047840001</name>
</gene>
<dbReference type="PANTHER" id="PTHR36721">
    <property type="entry name" value="PROLINE-RICH FAMILY PROTEIN"/>
    <property type="match status" value="1"/>
</dbReference>
<reference evidence="5" key="2">
    <citation type="submission" date="2014-06" db="EMBL/GenBank/DDBJ databases">
        <authorList>
            <person name="Genoscope - CEA"/>
        </authorList>
    </citation>
    <scope>NUCLEOTIDE SEQUENCE</scope>
</reference>
<feature type="signal peptide" evidence="3">
    <location>
        <begin position="1"/>
        <end position="19"/>
    </location>
</feature>
<keyword evidence="6" id="KW-1185">Reference proteome</keyword>